<dbReference type="Proteomes" id="UP000285301">
    <property type="component" value="Unassembled WGS sequence"/>
</dbReference>
<dbReference type="InterPro" id="IPR000073">
    <property type="entry name" value="AB_hydrolase_1"/>
</dbReference>
<dbReference type="AlphaFoldDB" id="A0A3S4QPM2"/>
<name>A0A3S4QPM2_9ACAR</name>
<keyword evidence="3" id="KW-0812">Transmembrane</keyword>
<keyword evidence="3" id="KW-1133">Transmembrane helix</keyword>
<proteinExistence type="predicted"/>
<feature type="domain" description="AB hydrolase-1" evidence="4">
    <location>
        <begin position="124"/>
        <end position="233"/>
    </location>
</feature>
<dbReference type="EMBL" id="NCKU01001978">
    <property type="protein sequence ID" value="RWS10746.1"/>
    <property type="molecule type" value="Genomic_DNA"/>
</dbReference>
<organism evidence="5 8">
    <name type="scientific">Dinothrombium tinctorium</name>
    <dbReference type="NCBI Taxonomy" id="1965070"/>
    <lineage>
        <taxon>Eukaryota</taxon>
        <taxon>Metazoa</taxon>
        <taxon>Ecdysozoa</taxon>
        <taxon>Arthropoda</taxon>
        <taxon>Chelicerata</taxon>
        <taxon>Arachnida</taxon>
        <taxon>Acari</taxon>
        <taxon>Acariformes</taxon>
        <taxon>Trombidiformes</taxon>
        <taxon>Prostigmata</taxon>
        <taxon>Anystina</taxon>
        <taxon>Parasitengona</taxon>
        <taxon>Trombidioidea</taxon>
        <taxon>Trombidiidae</taxon>
        <taxon>Dinothrombium</taxon>
    </lineage>
</organism>
<reference evidence="5" key="2">
    <citation type="submission" date="2018-11" db="EMBL/GenBank/DDBJ databases">
        <title>Trombidioid mite genomics.</title>
        <authorList>
            <person name="Dong X."/>
        </authorList>
    </citation>
    <scope>NUCLEOTIDE SEQUENCE</scope>
    <source>
        <strain evidence="5">UoL-WK</strain>
    </source>
</reference>
<keyword evidence="5" id="KW-0378">Hydrolase</keyword>
<dbReference type="GO" id="GO:0016020">
    <property type="term" value="C:membrane"/>
    <property type="evidence" value="ECO:0007669"/>
    <property type="project" value="TreeGrafter"/>
</dbReference>
<dbReference type="PANTHER" id="PTHR12277:SF81">
    <property type="entry name" value="PROTEIN ABHD13"/>
    <property type="match status" value="1"/>
</dbReference>
<evidence type="ECO:0000256" key="3">
    <source>
        <dbReference type="SAM" id="Phobius"/>
    </source>
</evidence>
<evidence type="ECO:0000259" key="4">
    <source>
        <dbReference type="Pfam" id="PF00561"/>
    </source>
</evidence>
<reference evidence="5 8" key="1">
    <citation type="journal article" date="2018" name="Gigascience">
        <title>Genomes of trombidid mites reveal novel predicted allergens and laterally-transferred genes associated with secondary metabolism.</title>
        <authorList>
            <person name="Dong X."/>
            <person name="Chaisiri K."/>
            <person name="Xia D."/>
            <person name="Armstrong S.D."/>
            <person name="Fang Y."/>
            <person name="Donnelly M.J."/>
            <person name="Kadowaki T."/>
            <person name="McGarry J.W."/>
            <person name="Darby A.C."/>
            <person name="Makepeace B.L."/>
        </authorList>
    </citation>
    <scope>NUCLEOTIDE SEQUENCE [LARGE SCALE GENOMIC DNA]</scope>
    <source>
        <strain evidence="5">UoL-WK</strain>
    </source>
</reference>
<dbReference type="Gene3D" id="3.40.50.1820">
    <property type="entry name" value="alpha/beta hydrolase"/>
    <property type="match status" value="1"/>
</dbReference>
<accession>A0A3S4QPM2</accession>
<evidence type="ECO:0000313" key="6">
    <source>
        <dbReference type="EMBL" id="RWS10746.1"/>
    </source>
</evidence>
<sequence length="391" mass="43857">MRFIRLRKCHFEAVKVITRVLLFLLKKCWLQFAALIVCIVLLYGFYGGLIALSSGFFGACLVLYKLIDWFLYHPEDPPDSRTNVCSPAVLKLPFHSTHVRTVDGVDINLVFIAQPNERLSEAVTLIYFHGNAGNIGHRLLNVSELYHNCKCNILLVEYRGYGQSKGSPSESGLYLDGEAALNYALNHPDINKSKIVLFGRSLGGAVALEMASSPKLNAHISAVIIENTFTSIPDVAKTLFDCQLLRMIPRCFYKSKFDSLSKISRVSVPTLFLSGMADELIPPSMMQTLYQSSRSIMKQFSSFDNGTHNFTWRCKDYYTVINSFLAKIFNADKCVVENEMRKVVLSPYSSTFSIASDQLKIPSVLNSSATNFQLRSENFETATNLNSIEVV</sequence>
<dbReference type="STRING" id="1965070.A0A3S4QPM2"/>
<comment type="caution">
    <text evidence="5">The sequence shown here is derived from an EMBL/GenBank/DDBJ whole genome shotgun (WGS) entry which is preliminary data.</text>
</comment>
<dbReference type="SUPFAM" id="SSF53474">
    <property type="entry name" value="alpha/beta-Hydrolases"/>
    <property type="match status" value="1"/>
</dbReference>
<dbReference type="OrthoDB" id="10249433at2759"/>
<dbReference type="EMBL" id="NCKU01001977">
    <property type="protein sequence ID" value="RWS10748.1"/>
    <property type="molecule type" value="Genomic_DNA"/>
</dbReference>
<dbReference type="PANTHER" id="PTHR12277">
    <property type="entry name" value="ALPHA/BETA HYDROLASE DOMAIN-CONTAINING PROTEIN"/>
    <property type="match status" value="1"/>
</dbReference>
<dbReference type="GO" id="GO:0008474">
    <property type="term" value="F:palmitoyl-(protein) hydrolase activity"/>
    <property type="evidence" value="ECO:0007669"/>
    <property type="project" value="TreeGrafter"/>
</dbReference>
<dbReference type="EMBL" id="NCKU01004300">
    <property type="protein sequence ID" value="RWS06166.1"/>
    <property type="molecule type" value="Genomic_DNA"/>
</dbReference>
<gene>
    <name evidence="5" type="ORF">B4U79_00663</name>
    <name evidence="6" type="ORF">B4U79_09565</name>
    <name evidence="7" type="ORF">B4U79_15322</name>
</gene>
<evidence type="ECO:0000313" key="7">
    <source>
        <dbReference type="EMBL" id="RWS10748.1"/>
    </source>
</evidence>
<keyword evidence="8" id="KW-1185">Reference proteome</keyword>
<evidence type="ECO:0000256" key="1">
    <source>
        <dbReference type="ARBA" id="ARBA00040125"/>
    </source>
</evidence>
<dbReference type="Pfam" id="PF00561">
    <property type="entry name" value="Abhydrolase_1"/>
    <property type="match status" value="1"/>
</dbReference>
<feature type="transmembrane region" description="Helical" evidence="3">
    <location>
        <begin position="20"/>
        <end position="43"/>
    </location>
</feature>
<protein>
    <recommendedName>
        <fullName evidence="1">Protein ABHD13</fullName>
    </recommendedName>
    <alternativeName>
        <fullName evidence="2">Alpha/beta hydrolase domain-containing protein 13</fullName>
    </alternativeName>
</protein>
<dbReference type="ESTHER" id="9acar-a0a3s4qpm2">
    <property type="family name" value="ABHD13-BEM46"/>
</dbReference>
<keyword evidence="3" id="KW-0472">Membrane</keyword>
<evidence type="ECO:0000256" key="2">
    <source>
        <dbReference type="ARBA" id="ARBA00042701"/>
    </source>
</evidence>
<dbReference type="InterPro" id="IPR029058">
    <property type="entry name" value="AB_hydrolase_fold"/>
</dbReference>
<evidence type="ECO:0000313" key="8">
    <source>
        <dbReference type="Proteomes" id="UP000285301"/>
    </source>
</evidence>
<evidence type="ECO:0000313" key="5">
    <source>
        <dbReference type="EMBL" id="RWS06166.1"/>
    </source>
</evidence>